<feature type="region of interest" description="Disordered" evidence="6">
    <location>
        <begin position="1"/>
        <end position="20"/>
    </location>
</feature>
<organism evidence="9 10">
    <name type="scientific">Streptomyces capitiformicae</name>
    <dbReference type="NCBI Taxonomy" id="2014920"/>
    <lineage>
        <taxon>Bacteria</taxon>
        <taxon>Bacillati</taxon>
        <taxon>Actinomycetota</taxon>
        <taxon>Actinomycetes</taxon>
        <taxon>Kitasatosporales</taxon>
        <taxon>Streptomycetaceae</taxon>
        <taxon>Streptomyces</taxon>
    </lineage>
</organism>
<feature type="transmembrane region" description="Helical" evidence="7">
    <location>
        <begin position="120"/>
        <end position="141"/>
    </location>
</feature>
<feature type="transmembrane region" description="Helical" evidence="7">
    <location>
        <begin position="326"/>
        <end position="344"/>
    </location>
</feature>
<reference evidence="9" key="1">
    <citation type="journal article" date="2014" name="Int. J. Syst. Evol. Microbiol.">
        <title>Complete genome sequence of Corynebacterium casei LMG S-19264T (=DSM 44701T), isolated from a smear-ripened cheese.</title>
        <authorList>
            <consortium name="US DOE Joint Genome Institute (JGI-PGF)"/>
            <person name="Walter F."/>
            <person name="Albersmeier A."/>
            <person name="Kalinowski J."/>
            <person name="Ruckert C."/>
        </authorList>
    </citation>
    <scope>NUCLEOTIDE SEQUENCE</scope>
    <source>
        <strain evidence="9">CGMCC 4.7403</strain>
    </source>
</reference>
<evidence type="ECO:0000256" key="4">
    <source>
        <dbReference type="ARBA" id="ARBA00023136"/>
    </source>
</evidence>
<dbReference type="InterPro" id="IPR011701">
    <property type="entry name" value="MFS"/>
</dbReference>
<protein>
    <submittedName>
        <fullName evidence="9">Actinorhodin transporter</fullName>
    </submittedName>
</protein>
<comment type="subcellular location">
    <subcellularLocation>
        <location evidence="1">Cell membrane</location>
        <topology evidence="1">Multi-pass membrane protein</topology>
    </subcellularLocation>
</comment>
<evidence type="ECO:0000313" key="9">
    <source>
        <dbReference type="EMBL" id="GHE73159.1"/>
    </source>
</evidence>
<dbReference type="GO" id="GO:0046677">
    <property type="term" value="P:response to antibiotic"/>
    <property type="evidence" value="ECO:0007669"/>
    <property type="project" value="UniProtKB-KW"/>
</dbReference>
<evidence type="ECO:0000313" key="10">
    <source>
        <dbReference type="Proteomes" id="UP000603227"/>
    </source>
</evidence>
<evidence type="ECO:0000256" key="7">
    <source>
        <dbReference type="SAM" id="Phobius"/>
    </source>
</evidence>
<feature type="transmembrane region" description="Helical" evidence="7">
    <location>
        <begin position="95"/>
        <end position="114"/>
    </location>
</feature>
<reference evidence="9" key="2">
    <citation type="submission" date="2020-09" db="EMBL/GenBank/DDBJ databases">
        <authorList>
            <person name="Sun Q."/>
            <person name="Zhou Y."/>
        </authorList>
    </citation>
    <scope>NUCLEOTIDE SEQUENCE</scope>
    <source>
        <strain evidence="9">CGMCC 4.7403</strain>
    </source>
</reference>
<evidence type="ECO:0000256" key="1">
    <source>
        <dbReference type="ARBA" id="ARBA00004651"/>
    </source>
</evidence>
<keyword evidence="2 7" id="KW-0812">Transmembrane</keyword>
<dbReference type="PANTHER" id="PTHR42718">
    <property type="entry name" value="MAJOR FACILITATOR SUPERFAMILY MULTIDRUG TRANSPORTER MFSC"/>
    <property type="match status" value="1"/>
</dbReference>
<keyword evidence="10" id="KW-1185">Reference proteome</keyword>
<dbReference type="InterPro" id="IPR036259">
    <property type="entry name" value="MFS_trans_sf"/>
</dbReference>
<dbReference type="SUPFAM" id="SSF103473">
    <property type="entry name" value="MFS general substrate transporter"/>
    <property type="match status" value="2"/>
</dbReference>
<keyword evidence="4 7" id="KW-0472">Membrane</keyword>
<gene>
    <name evidence="9" type="primary">actII-2</name>
    <name evidence="9" type="ORF">GCM10017771_96940</name>
</gene>
<feature type="transmembrane region" description="Helical" evidence="7">
    <location>
        <begin position="26"/>
        <end position="54"/>
    </location>
</feature>
<keyword evidence="5" id="KW-0046">Antibiotic resistance</keyword>
<dbReference type="Pfam" id="PF07690">
    <property type="entry name" value="MFS_1"/>
    <property type="match status" value="2"/>
</dbReference>
<feature type="transmembrane region" description="Helical" evidence="7">
    <location>
        <begin position="66"/>
        <end position="83"/>
    </location>
</feature>
<proteinExistence type="predicted"/>
<feature type="transmembrane region" description="Helical" evidence="7">
    <location>
        <begin position="153"/>
        <end position="176"/>
    </location>
</feature>
<dbReference type="AlphaFoldDB" id="A0A918ZXK8"/>
<dbReference type="GO" id="GO:0022857">
    <property type="term" value="F:transmembrane transporter activity"/>
    <property type="evidence" value="ECO:0007669"/>
    <property type="project" value="InterPro"/>
</dbReference>
<dbReference type="PROSITE" id="PS50850">
    <property type="entry name" value="MFS"/>
    <property type="match status" value="1"/>
</dbReference>
<dbReference type="Gene3D" id="1.20.1250.20">
    <property type="entry name" value="MFS general substrate transporter like domains"/>
    <property type="match status" value="1"/>
</dbReference>
<keyword evidence="3 7" id="KW-1133">Transmembrane helix</keyword>
<feature type="transmembrane region" description="Helical" evidence="7">
    <location>
        <begin position="470"/>
        <end position="490"/>
    </location>
</feature>
<feature type="transmembrane region" description="Helical" evidence="7">
    <location>
        <begin position="242"/>
        <end position="264"/>
    </location>
</feature>
<evidence type="ECO:0000256" key="6">
    <source>
        <dbReference type="SAM" id="MobiDB-lite"/>
    </source>
</evidence>
<evidence type="ECO:0000256" key="2">
    <source>
        <dbReference type="ARBA" id="ARBA00022692"/>
    </source>
</evidence>
<evidence type="ECO:0000256" key="3">
    <source>
        <dbReference type="ARBA" id="ARBA00022989"/>
    </source>
</evidence>
<dbReference type="EMBL" id="BNAT01000097">
    <property type="protein sequence ID" value="GHE73159.1"/>
    <property type="molecule type" value="Genomic_DNA"/>
</dbReference>
<dbReference type="GO" id="GO:0005886">
    <property type="term" value="C:plasma membrane"/>
    <property type="evidence" value="ECO:0007669"/>
    <property type="project" value="UniProtKB-SubCell"/>
</dbReference>
<sequence>MSGTAEASGVSLRDDRPGASQVPKGAWFVLFTLLAASMMDMLDATAMGVAAPAIKLDLGASDAQFQWINIGYLLSFSVLLLAGGRLGDIVGRRRVFLIGLAGFTVTSVACAAAQSPAELIVARLLQGCAAAMMIPQCVSMIRESFGQEHSAKAFGIFSPFISLSSALGPILGGALIDYASWRWVFLINPPVCVVVFFFSLRVLPAVPPRGDRPRLDVVGMILCSLAVGLFVYPIIQGREYDWAWWTFAMMIAAAGVLAVFALHARSRRRRSLDAFVEISLFRKRSFSGGTLTVFLFFGACSGAFIVNPLLLQLYIGWSPLHVGLTGSWWSLGTMSAMVAGPLLARRLRPRQVLQAGVLTQAVGMVLAALTVALNTRDTTHPGPHGPLLDTGLTSFNLAPALIVSGIGTGLFFVPFLALVLAAVDNRELGLANGAINSLQQLGGAVATAVFSTVIFNQVGDGTSPYTAGTLAYGLCACLLVVTWAASFTLGKTTDPHD</sequence>
<feature type="transmembrane region" description="Helical" evidence="7">
    <location>
        <begin position="441"/>
        <end position="458"/>
    </location>
</feature>
<evidence type="ECO:0000256" key="5">
    <source>
        <dbReference type="ARBA" id="ARBA00023251"/>
    </source>
</evidence>
<dbReference type="InterPro" id="IPR020846">
    <property type="entry name" value="MFS_dom"/>
</dbReference>
<dbReference type="RefSeq" id="WP_189788751.1">
    <property type="nucleotide sequence ID" value="NZ_BNAT01000097.1"/>
</dbReference>
<feature type="transmembrane region" description="Helical" evidence="7">
    <location>
        <begin position="356"/>
        <end position="375"/>
    </location>
</feature>
<feature type="transmembrane region" description="Helical" evidence="7">
    <location>
        <begin position="285"/>
        <end position="306"/>
    </location>
</feature>
<feature type="transmembrane region" description="Helical" evidence="7">
    <location>
        <begin position="215"/>
        <end position="236"/>
    </location>
</feature>
<name>A0A918ZXK8_9ACTN</name>
<comment type="caution">
    <text evidence="9">The sequence shown here is derived from an EMBL/GenBank/DDBJ whole genome shotgun (WGS) entry which is preliminary data.</text>
</comment>
<dbReference type="CDD" id="cd17321">
    <property type="entry name" value="MFS_MMR_MDR_like"/>
    <property type="match status" value="1"/>
</dbReference>
<accession>A0A918ZXK8</accession>
<feature type="transmembrane region" description="Helical" evidence="7">
    <location>
        <begin position="182"/>
        <end position="203"/>
    </location>
</feature>
<feature type="domain" description="Major facilitator superfamily (MFS) profile" evidence="8">
    <location>
        <begin position="29"/>
        <end position="494"/>
    </location>
</feature>
<evidence type="ECO:0000259" key="8">
    <source>
        <dbReference type="PROSITE" id="PS50850"/>
    </source>
</evidence>
<dbReference type="Proteomes" id="UP000603227">
    <property type="component" value="Unassembled WGS sequence"/>
</dbReference>
<dbReference type="PANTHER" id="PTHR42718:SF39">
    <property type="entry name" value="ACTINORHODIN TRANSPORTER-RELATED"/>
    <property type="match status" value="1"/>
</dbReference>
<dbReference type="Gene3D" id="1.20.1720.10">
    <property type="entry name" value="Multidrug resistance protein D"/>
    <property type="match status" value="1"/>
</dbReference>
<feature type="transmembrane region" description="Helical" evidence="7">
    <location>
        <begin position="395"/>
        <end position="420"/>
    </location>
</feature>